<dbReference type="InterPro" id="IPR009706">
    <property type="entry name" value="DUF1287"/>
</dbReference>
<accession>A0A9W4QVF9</accession>
<dbReference type="Proteomes" id="UP001152447">
    <property type="component" value="Unassembled WGS sequence"/>
</dbReference>
<protein>
    <recommendedName>
        <fullName evidence="3">DUF1287 domain-containing protein</fullName>
    </recommendedName>
</protein>
<name>A0A9W4QVF9_PSEHA</name>
<dbReference type="EMBL" id="CAMAPB010000011">
    <property type="protein sequence ID" value="CAH9054866.1"/>
    <property type="molecule type" value="Genomic_DNA"/>
</dbReference>
<proteinExistence type="predicted"/>
<evidence type="ECO:0000313" key="2">
    <source>
        <dbReference type="Proteomes" id="UP001152447"/>
    </source>
</evidence>
<sequence length="116" mass="13221">MQANFRAYPSKRIWGLTKPDKNIDHRRVPNLQVYFERHAQVLTKSPNAADYKTGDIVTWMLPGNLPHIGMVVNQIAQDSGHPLIVHNIGRGPEMSDMLFAYTITGHYRFVPATYSE</sequence>
<organism evidence="1 2">
    <name type="scientific">Pseudoalteromonas haloplanktis</name>
    <name type="common">Alteromonas haloplanktis</name>
    <dbReference type="NCBI Taxonomy" id="228"/>
    <lineage>
        <taxon>Bacteria</taxon>
        <taxon>Pseudomonadati</taxon>
        <taxon>Pseudomonadota</taxon>
        <taxon>Gammaproteobacteria</taxon>
        <taxon>Alteromonadales</taxon>
        <taxon>Pseudoalteromonadaceae</taxon>
        <taxon>Pseudoalteromonas</taxon>
    </lineage>
</organism>
<dbReference type="AlphaFoldDB" id="A0A9W4QVF9"/>
<evidence type="ECO:0000313" key="1">
    <source>
        <dbReference type="EMBL" id="CAH9054866.1"/>
    </source>
</evidence>
<keyword evidence="2" id="KW-1185">Reference proteome</keyword>
<gene>
    <name evidence="1" type="ORF">PSEHALCIP103_01120</name>
</gene>
<reference evidence="1" key="1">
    <citation type="submission" date="2022-07" db="EMBL/GenBank/DDBJ databases">
        <authorList>
            <person name="Criscuolo A."/>
        </authorList>
    </citation>
    <scope>NUCLEOTIDE SEQUENCE</scope>
    <source>
        <strain evidence="1">CIP103197</strain>
    </source>
</reference>
<dbReference type="Pfam" id="PF06940">
    <property type="entry name" value="DUF1287"/>
    <property type="match status" value="1"/>
</dbReference>
<evidence type="ECO:0008006" key="3">
    <source>
        <dbReference type="Google" id="ProtNLM"/>
    </source>
</evidence>
<comment type="caution">
    <text evidence="1">The sequence shown here is derived from an EMBL/GenBank/DDBJ whole genome shotgun (WGS) entry which is preliminary data.</text>
</comment>